<evidence type="ECO:0000313" key="2">
    <source>
        <dbReference type="EMBL" id="ODA90357.1"/>
    </source>
</evidence>
<reference evidence="2 3" key="1">
    <citation type="submission" date="2015-11" db="EMBL/GenBank/DDBJ databases">
        <authorList>
            <person name="Zhang Y."/>
            <person name="Guo Z."/>
        </authorList>
    </citation>
    <scope>NUCLEOTIDE SEQUENCE [LARGE SCALE GENOMIC DNA]</scope>
    <source>
        <strain evidence="3">gdw1</strain>
    </source>
</reference>
<dbReference type="Proteomes" id="UP000094426">
    <property type="component" value="Unassembled WGS sequence"/>
</dbReference>
<name>A0A1E2SKS7_LEIXY</name>
<sequence>MTAVTPSHAEGQVDVVVTTASGKSFTLDDAFTFTADETPGKPDAVTDLQIAGPDESGAYILSGMGSADGEVTVKDADGNIVGTATPAADGTWSVTIPEGTKAPLSITQTVNGVTSDAVTFNEAPLPVVSLGVAALALGTAGGDAAWGIRRRRNA</sequence>
<dbReference type="InterPro" id="IPR013783">
    <property type="entry name" value="Ig-like_fold"/>
</dbReference>
<dbReference type="Gene3D" id="2.60.40.10">
    <property type="entry name" value="Immunoglobulins"/>
    <property type="match status" value="1"/>
</dbReference>
<protein>
    <recommendedName>
        <fullName evidence="1">Bacterial Ig domain-containing protein</fullName>
    </recommendedName>
</protein>
<dbReference type="EMBL" id="LNZG01000013">
    <property type="protein sequence ID" value="ODA90357.1"/>
    <property type="molecule type" value="Genomic_DNA"/>
</dbReference>
<evidence type="ECO:0000259" key="1">
    <source>
        <dbReference type="Pfam" id="PF17936"/>
    </source>
</evidence>
<dbReference type="InterPro" id="IPR041498">
    <property type="entry name" value="Big_6"/>
</dbReference>
<dbReference type="Pfam" id="PF17936">
    <property type="entry name" value="Big_6"/>
    <property type="match status" value="1"/>
</dbReference>
<gene>
    <name evidence="2" type="ORF">ATY41_10255</name>
</gene>
<comment type="caution">
    <text evidence="2">The sequence shown here is derived from an EMBL/GenBank/DDBJ whole genome shotgun (WGS) entry which is preliminary data.</text>
</comment>
<feature type="domain" description="Bacterial Ig" evidence="1">
    <location>
        <begin position="42"/>
        <end position="120"/>
    </location>
</feature>
<dbReference type="GO" id="GO:0005975">
    <property type="term" value="P:carbohydrate metabolic process"/>
    <property type="evidence" value="ECO:0007669"/>
    <property type="project" value="UniProtKB-ARBA"/>
</dbReference>
<accession>A0A1E2SKS7</accession>
<evidence type="ECO:0000313" key="3">
    <source>
        <dbReference type="Proteomes" id="UP000094426"/>
    </source>
</evidence>
<organism evidence="2 3">
    <name type="scientific">Leifsonia xyli subsp. xyli</name>
    <dbReference type="NCBI Taxonomy" id="59736"/>
    <lineage>
        <taxon>Bacteria</taxon>
        <taxon>Bacillati</taxon>
        <taxon>Actinomycetota</taxon>
        <taxon>Actinomycetes</taxon>
        <taxon>Micrococcales</taxon>
        <taxon>Microbacteriaceae</taxon>
        <taxon>Leifsonia</taxon>
    </lineage>
</organism>
<proteinExistence type="predicted"/>
<dbReference type="AlphaFoldDB" id="A0A1E2SKS7"/>